<proteinExistence type="inferred from homology"/>
<keyword evidence="4" id="KW-0067">ATP-binding</keyword>
<sequence length="100" mass="11636">MQLLLRVVQDCSWIYSYKQGEKVMAVEGGKKSRRDRLKEIEEKAQKLWEENGVFRAESCEKRPEPGEKFFGNFPLPYMNGFLHVGHAFSLSKLLVFCSFS</sequence>
<dbReference type="GO" id="GO:0006429">
    <property type="term" value="P:leucyl-tRNA aminoacylation"/>
    <property type="evidence" value="ECO:0007669"/>
    <property type="project" value="InterPro"/>
</dbReference>
<dbReference type="InterPro" id="IPR004493">
    <property type="entry name" value="Leu-tRNA-synth_Ia_arc/euk"/>
</dbReference>
<evidence type="ECO:0000256" key="3">
    <source>
        <dbReference type="ARBA" id="ARBA00022741"/>
    </source>
</evidence>
<evidence type="ECO:0000256" key="2">
    <source>
        <dbReference type="ARBA" id="ARBA00022598"/>
    </source>
</evidence>
<dbReference type="SUPFAM" id="SSF52374">
    <property type="entry name" value="Nucleotidylyl transferase"/>
    <property type="match status" value="1"/>
</dbReference>
<organism evidence="6 7">
    <name type="scientific">Rosa chinensis</name>
    <name type="common">China rose</name>
    <dbReference type="NCBI Taxonomy" id="74649"/>
    <lineage>
        <taxon>Eukaryota</taxon>
        <taxon>Viridiplantae</taxon>
        <taxon>Streptophyta</taxon>
        <taxon>Embryophyta</taxon>
        <taxon>Tracheophyta</taxon>
        <taxon>Spermatophyta</taxon>
        <taxon>Magnoliopsida</taxon>
        <taxon>eudicotyledons</taxon>
        <taxon>Gunneridae</taxon>
        <taxon>Pentapetalae</taxon>
        <taxon>rosids</taxon>
        <taxon>fabids</taxon>
        <taxon>Rosales</taxon>
        <taxon>Rosaceae</taxon>
        <taxon>Rosoideae</taxon>
        <taxon>Rosoideae incertae sedis</taxon>
        <taxon>Rosa</taxon>
    </lineage>
</organism>
<comment type="caution">
    <text evidence="6">The sequence shown here is derived from an EMBL/GenBank/DDBJ whole genome shotgun (WGS) entry which is preliminary data.</text>
</comment>
<dbReference type="EC" id="6.1.1.4" evidence="6"/>
<dbReference type="Proteomes" id="UP000238479">
    <property type="component" value="Chromosome 4"/>
</dbReference>
<dbReference type="InterPro" id="IPR014729">
    <property type="entry name" value="Rossmann-like_a/b/a_fold"/>
</dbReference>
<dbReference type="InterPro" id="IPR001412">
    <property type="entry name" value="aa-tRNA-synth_I_CS"/>
</dbReference>
<dbReference type="GO" id="GO:0005524">
    <property type="term" value="F:ATP binding"/>
    <property type="evidence" value="ECO:0007669"/>
    <property type="project" value="UniProtKB-KW"/>
</dbReference>
<keyword evidence="7" id="KW-1185">Reference proteome</keyword>
<name>A0A2P6R3S3_ROSCH</name>
<dbReference type="GO" id="GO:0009791">
    <property type="term" value="P:post-embryonic development"/>
    <property type="evidence" value="ECO:0007669"/>
    <property type="project" value="UniProtKB-ARBA"/>
</dbReference>
<dbReference type="AlphaFoldDB" id="A0A2P6R3S3"/>
<dbReference type="PANTHER" id="PTHR45794:SF1">
    <property type="entry name" value="LEUCINE--TRNA LIGASE, CYTOPLASMIC"/>
    <property type="match status" value="1"/>
</dbReference>
<dbReference type="EMBL" id="PDCK01000042">
    <property type="protein sequence ID" value="PRQ41092.1"/>
    <property type="molecule type" value="Genomic_DNA"/>
</dbReference>
<gene>
    <name evidence="6" type="ORF">RchiOBHm_Chr4g0443211</name>
</gene>
<dbReference type="Gene3D" id="3.40.50.620">
    <property type="entry name" value="HUPs"/>
    <property type="match status" value="1"/>
</dbReference>
<keyword evidence="3" id="KW-0547">Nucleotide-binding</keyword>
<reference evidence="6 7" key="1">
    <citation type="journal article" date="2018" name="Nat. Genet.">
        <title>The Rosa genome provides new insights in the design of modern roses.</title>
        <authorList>
            <person name="Bendahmane M."/>
        </authorList>
    </citation>
    <scope>NUCLEOTIDE SEQUENCE [LARGE SCALE GENOMIC DNA]</scope>
    <source>
        <strain evidence="7">cv. Old Blush</strain>
    </source>
</reference>
<accession>A0A2P6R3S3</accession>
<evidence type="ECO:0000256" key="5">
    <source>
        <dbReference type="ARBA" id="ARBA00023146"/>
    </source>
</evidence>
<evidence type="ECO:0000256" key="4">
    <source>
        <dbReference type="ARBA" id="ARBA00022840"/>
    </source>
</evidence>
<evidence type="ECO:0000313" key="7">
    <source>
        <dbReference type="Proteomes" id="UP000238479"/>
    </source>
</evidence>
<evidence type="ECO:0000256" key="1">
    <source>
        <dbReference type="ARBA" id="ARBA00005594"/>
    </source>
</evidence>
<evidence type="ECO:0000313" key="6">
    <source>
        <dbReference type="EMBL" id="PRQ41092.1"/>
    </source>
</evidence>
<keyword evidence="5" id="KW-0030">Aminoacyl-tRNA synthetase</keyword>
<dbReference type="STRING" id="74649.A0A2P6R3S3"/>
<protein>
    <submittedName>
        <fullName evidence="6">Putative leucine--tRNA ligase</fullName>
        <ecNumber evidence="6">6.1.1.4</ecNumber>
    </submittedName>
</protein>
<dbReference type="GO" id="GO:0048608">
    <property type="term" value="P:reproductive structure development"/>
    <property type="evidence" value="ECO:0007669"/>
    <property type="project" value="UniProtKB-ARBA"/>
</dbReference>
<dbReference type="PROSITE" id="PS00178">
    <property type="entry name" value="AA_TRNA_LIGASE_I"/>
    <property type="match status" value="1"/>
</dbReference>
<dbReference type="GO" id="GO:0004823">
    <property type="term" value="F:leucine-tRNA ligase activity"/>
    <property type="evidence" value="ECO:0007669"/>
    <property type="project" value="UniProtKB-EC"/>
</dbReference>
<dbReference type="PANTHER" id="PTHR45794">
    <property type="entry name" value="LEUCYL-TRNA SYNTHETASE"/>
    <property type="match status" value="1"/>
</dbReference>
<comment type="similarity">
    <text evidence="1">Belongs to the class-I aminoacyl-tRNA synthetase family.</text>
</comment>
<keyword evidence="2 6" id="KW-0436">Ligase</keyword>
<dbReference type="Gramene" id="PRQ41092">
    <property type="protein sequence ID" value="PRQ41092"/>
    <property type="gene ID" value="RchiOBHm_Chr4g0443211"/>
</dbReference>